<name>A0A428Z2K0_KIBAR</name>
<dbReference type="Pfam" id="PF01966">
    <property type="entry name" value="HD"/>
    <property type="match status" value="1"/>
</dbReference>
<reference evidence="2 3" key="1">
    <citation type="submission" date="2018-05" db="EMBL/GenBank/DDBJ databases">
        <title>Evolution of GPA BGCs.</title>
        <authorList>
            <person name="Waglechner N."/>
            <person name="Wright G.D."/>
        </authorList>
    </citation>
    <scope>NUCLEOTIDE SEQUENCE [LARGE SCALE GENOMIC DNA]</scope>
    <source>
        <strain evidence="2 3">A82846</strain>
    </source>
</reference>
<dbReference type="SUPFAM" id="SSF109604">
    <property type="entry name" value="HD-domain/PDEase-like"/>
    <property type="match status" value="1"/>
</dbReference>
<dbReference type="PANTHER" id="PTHR35569:SF1">
    <property type="entry name" value="CYANAMIDE HYDRATASE DDI2-RELATED"/>
    <property type="match status" value="1"/>
</dbReference>
<evidence type="ECO:0000259" key="1">
    <source>
        <dbReference type="Pfam" id="PF01966"/>
    </source>
</evidence>
<dbReference type="OrthoDB" id="8478129at2"/>
<comment type="caution">
    <text evidence="2">The sequence shown here is derived from an EMBL/GenBank/DDBJ whole genome shotgun (WGS) entry which is preliminary data.</text>
</comment>
<accession>A0A428Z2K0</accession>
<dbReference type="EMBL" id="QHKI01000032">
    <property type="protein sequence ID" value="RSM79545.1"/>
    <property type="molecule type" value="Genomic_DNA"/>
</dbReference>
<dbReference type="RefSeq" id="WP_037266689.1">
    <property type="nucleotide sequence ID" value="NZ_QHKI01000032.1"/>
</dbReference>
<dbReference type="PANTHER" id="PTHR35569">
    <property type="entry name" value="CYANAMIDE HYDRATASE DDI2-RELATED"/>
    <property type="match status" value="1"/>
</dbReference>
<sequence length="212" mass="23779">MTETIAGIDIPDTPIAKAATDLVREAADDLLYDHSRRVYLWGSLKARHRGLEVDAEAAYVGAMFHDLGLTPKYRTANRRFEIDGAEAARTFLLEHGYSDFDARQVWYAIALHTTPELPMHLAPEIAVVTLGVETDVLGFDLDQVTEDEIKAVTAAHPRPDFKKGIVKAFYDGMKDRPDSTFGTMNDDVIAHFEPDFQRADFVSVIQRNAWPE</sequence>
<evidence type="ECO:0000313" key="2">
    <source>
        <dbReference type="EMBL" id="RSM79545.1"/>
    </source>
</evidence>
<dbReference type="Gene3D" id="1.10.3210.10">
    <property type="entry name" value="Hypothetical protein af1432"/>
    <property type="match status" value="1"/>
</dbReference>
<proteinExistence type="predicted"/>
<evidence type="ECO:0000313" key="3">
    <source>
        <dbReference type="Proteomes" id="UP000287547"/>
    </source>
</evidence>
<feature type="domain" description="HD" evidence="1">
    <location>
        <begin position="32"/>
        <end position="117"/>
    </location>
</feature>
<dbReference type="InterPro" id="IPR006674">
    <property type="entry name" value="HD_domain"/>
</dbReference>
<organism evidence="2 3">
    <name type="scientific">Kibdelosporangium aridum</name>
    <dbReference type="NCBI Taxonomy" id="2030"/>
    <lineage>
        <taxon>Bacteria</taxon>
        <taxon>Bacillati</taxon>
        <taxon>Actinomycetota</taxon>
        <taxon>Actinomycetes</taxon>
        <taxon>Pseudonocardiales</taxon>
        <taxon>Pseudonocardiaceae</taxon>
        <taxon>Kibdelosporangium</taxon>
    </lineage>
</organism>
<dbReference type="AlphaFoldDB" id="A0A428Z2K0"/>
<gene>
    <name evidence="2" type="ORF">DMH04_31260</name>
</gene>
<dbReference type="Proteomes" id="UP000287547">
    <property type="component" value="Unassembled WGS sequence"/>
</dbReference>
<protein>
    <submittedName>
        <fullName evidence="2">HD domain-containing protein</fullName>
    </submittedName>
</protein>